<evidence type="ECO:0000313" key="2">
    <source>
        <dbReference type="EMBL" id="KAK3773131.1"/>
    </source>
</evidence>
<organism evidence="2 3">
    <name type="scientific">Elysia crispata</name>
    <name type="common">lettuce slug</name>
    <dbReference type="NCBI Taxonomy" id="231223"/>
    <lineage>
        <taxon>Eukaryota</taxon>
        <taxon>Metazoa</taxon>
        <taxon>Spiralia</taxon>
        <taxon>Lophotrochozoa</taxon>
        <taxon>Mollusca</taxon>
        <taxon>Gastropoda</taxon>
        <taxon>Heterobranchia</taxon>
        <taxon>Euthyneura</taxon>
        <taxon>Panpulmonata</taxon>
        <taxon>Sacoglossa</taxon>
        <taxon>Placobranchoidea</taxon>
        <taxon>Plakobranchidae</taxon>
        <taxon>Elysia</taxon>
    </lineage>
</organism>
<evidence type="ECO:0000256" key="1">
    <source>
        <dbReference type="SAM" id="MobiDB-lite"/>
    </source>
</evidence>
<feature type="region of interest" description="Disordered" evidence="1">
    <location>
        <begin position="65"/>
        <end position="91"/>
    </location>
</feature>
<proteinExistence type="predicted"/>
<accession>A0AAE1DJP4</accession>
<sequence length="91" mass="10633">MSQLTVFVFLSSPAPGRVRSGPSQIRKHAAPRTIVSSRRQKTLNNTERWLSSWQDVQPRWRKFADNSRTRSHNSNRHLRRKTKVLSRIKPG</sequence>
<keyword evidence="3" id="KW-1185">Reference proteome</keyword>
<dbReference type="AlphaFoldDB" id="A0AAE1DJP4"/>
<dbReference type="EMBL" id="JAWDGP010003560">
    <property type="protein sequence ID" value="KAK3773131.1"/>
    <property type="molecule type" value="Genomic_DNA"/>
</dbReference>
<dbReference type="Proteomes" id="UP001283361">
    <property type="component" value="Unassembled WGS sequence"/>
</dbReference>
<name>A0AAE1DJP4_9GAST</name>
<evidence type="ECO:0000313" key="3">
    <source>
        <dbReference type="Proteomes" id="UP001283361"/>
    </source>
</evidence>
<gene>
    <name evidence="2" type="ORF">RRG08_016234</name>
</gene>
<reference evidence="2" key="1">
    <citation type="journal article" date="2023" name="G3 (Bethesda)">
        <title>A reference genome for the long-term kleptoplast-retaining sea slug Elysia crispata morphotype clarki.</title>
        <authorList>
            <person name="Eastman K.E."/>
            <person name="Pendleton A.L."/>
            <person name="Shaikh M.A."/>
            <person name="Suttiyut T."/>
            <person name="Ogas R."/>
            <person name="Tomko P."/>
            <person name="Gavelis G."/>
            <person name="Widhalm J.R."/>
            <person name="Wisecaver J.H."/>
        </authorList>
    </citation>
    <scope>NUCLEOTIDE SEQUENCE</scope>
    <source>
        <strain evidence="2">ECLA1</strain>
    </source>
</reference>
<protein>
    <submittedName>
        <fullName evidence="2">Uncharacterized protein</fullName>
    </submittedName>
</protein>
<comment type="caution">
    <text evidence="2">The sequence shown here is derived from an EMBL/GenBank/DDBJ whole genome shotgun (WGS) entry which is preliminary data.</text>
</comment>
<feature type="compositionally biased region" description="Basic residues" evidence="1">
    <location>
        <begin position="69"/>
        <end position="91"/>
    </location>
</feature>